<dbReference type="InterPro" id="IPR032801">
    <property type="entry name" value="PXL2A/B/C"/>
</dbReference>
<evidence type="ECO:0000256" key="2">
    <source>
        <dbReference type="ARBA" id="ARBA00022490"/>
    </source>
</evidence>
<protein>
    <recommendedName>
        <fullName evidence="5">Peroxiredoxin-like 2A</fullName>
    </recommendedName>
    <alternativeName>
        <fullName evidence="7">Peroxiredoxin-like 2 activated in M-CSF stimulated monocytes</fullName>
    </alternativeName>
    <alternativeName>
        <fullName evidence="6">Redox-regulatory protein FAM213A</fullName>
    </alternativeName>
</protein>
<sequence>MASFSVEDFVGNGCLKELLPKLLEEGWDDVPILKIMNSEDMKAVNMTQQQKDALEIRSYVHDRALMQYADKLEASQKCLPELLNLSSADLYSQFGLKRGHLARFTQRTSNEYAADPLPASMARPMRQRTITPTRNDSIYKSGLMSINSRKLQSMVRSAPAGNSMAYDVTIEQSLSDFKMKDGQIFKGIVAAMPDEPRGCGCVQSTPIIETVAPYSVIDNISVQKLTPEYKIGMERLVKTKTPPMKASELWRHKPAVLLCLRRPGCIMCRAEAHKLYARKPIFDALGIQLYAVLHEHIEAEVKDFWPRYWGGVVLLDKSREFFKALGGGSLLKDKFVSGFLFNPRAIANYRRAKAMGIDSNFRGEGEIKGGLFIVGKGKSGIAYQFIERNFGDWAPIAEVIEICARLQNQHHSHEGDSTKSMQESEYV</sequence>
<dbReference type="PANTHER" id="PTHR28630:SF31">
    <property type="entry name" value="PEROXIREDOXIN-LIKE 2A"/>
    <property type="match status" value="1"/>
</dbReference>
<evidence type="ECO:0000256" key="1">
    <source>
        <dbReference type="ARBA" id="ARBA00004496"/>
    </source>
</evidence>
<dbReference type="Proteomes" id="UP001237642">
    <property type="component" value="Unassembled WGS sequence"/>
</dbReference>
<accession>A0AAD8MYJ0</accession>
<organism evidence="8 9">
    <name type="scientific">Heracleum sosnowskyi</name>
    <dbReference type="NCBI Taxonomy" id="360622"/>
    <lineage>
        <taxon>Eukaryota</taxon>
        <taxon>Viridiplantae</taxon>
        <taxon>Streptophyta</taxon>
        <taxon>Embryophyta</taxon>
        <taxon>Tracheophyta</taxon>
        <taxon>Spermatophyta</taxon>
        <taxon>Magnoliopsida</taxon>
        <taxon>eudicotyledons</taxon>
        <taxon>Gunneridae</taxon>
        <taxon>Pentapetalae</taxon>
        <taxon>asterids</taxon>
        <taxon>campanulids</taxon>
        <taxon>Apiales</taxon>
        <taxon>Apiaceae</taxon>
        <taxon>Apioideae</taxon>
        <taxon>apioid superclade</taxon>
        <taxon>Tordylieae</taxon>
        <taxon>Tordyliinae</taxon>
        <taxon>Heracleum</taxon>
    </lineage>
</organism>
<reference evidence="8" key="1">
    <citation type="submission" date="2023-02" db="EMBL/GenBank/DDBJ databases">
        <title>Genome of toxic invasive species Heracleum sosnowskyi carries increased number of genes despite the absence of recent whole-genome duplications.</title>
        <authorList>
            <person name="Schelkunov M."/>
            <person name="Shtratnikova V."/>
            <person name="Makarenko M."/>
            <person name="Klepikova A."/>
            <person name="Omelchenko D."/>
            <person name="Novikova G."/>
            <person name="Obukhova E."/>
            <person name="Bogdanov V."/>
            <person name="Penin A."/>
            <person name="Logacheva M."/>
        </authorList>
    </citation>
    <scope>NUCLEOTIDE SEQUENCE</scope>
    <source>
        <strain evidence="8">Hsosn_3</strain>
        <tissue evidence="8">Leaf</tissue>
    </source>
</reference>
<evidence type="ECO:0000256" key="6">
    <source>
        <dbReference type="ARBA" id="ARBA00032058"/>
    </source>
</evidence>
<dbReference type="GO" id="GO:0005737">
    <property type="term" value="C:cytoplasm"/>
    <property type="evidence" value="ECO:0007669"/>
    <property type="project" value="UniProtKB-SubCell"/>
</dbReference>
<evidence type="ECO:0000256" key="7">
    <source>
        <dbReference type="ARBA" id="ARBA00032129"/>
    </source>
</evidence>
<keyword evidence="9" id="KW-1185">Reference proteome</keyword>
<evidence type="ECO:0000256" key="4">
    <source>
        <dbReference type="ARBA" id="ARBA00023787"/>
    </source>
</evidence>
<evidence type="ECO:0000256" key="5">
    <source>
        <dbReference type="ARBA" id="ARBA00023849"/>
    </source>
</evidence>
<dbReference type="PANTHER" id="PTHR28630">
    <property type="match status" value="1"/>
</dbReference>
<comment type="caution">
    <text evidence="8">The sequence shown here is derived from an EMBL/GenBank/DDBJ whole genome shotgun (WGS) entry which is preliminary data.</text>
</comment>
<evidence type="ECO:0000313" key="9">
    <source>
        <dbReference type="Proteomes" id="UP001237642"/>
    </source>
</evidence>
<comment type="similarity">
    <text evidence="4">Belongs to the peroxiredoxin-like PRXL2 family. PRXL2A subfamily.</text>
</comment>
<dbReference type="InterPro" id="IPR036249">
    <property type="entry name" value="Thioredoxin-like_sf"/>
</dbReference>
<dbReference type="SUPFAM" id="SSF52833">
    <property type="entry name" value="Thioredoxin-like"/>
    <property type="match status" value="1"/>
</dbReference>
<evidence type="ECO:0000313" key="8">
    <source>
        <dbReference type="EMBL" id="KAK1389869.1"/>
    </source>
</evidence>
<keyword evidence="2" id="KW-0963">Cytoplasm</keyword>
<dbReference type="Gene3D" id="3.40.30.10">
    <property type="entry name" value="Glutaredoxin"/>
    <property type="match status" value="1"/>
</dbReference>
<proteinExistence type="inferred from homology"/>
<comment type="subcellular location">
    <subcellularLocation>
        <location evidence="1">Cytoplasm</location>
    </subcellularLocation>
</comment>
<dbReference type="EMBL" id="JAUIZM010000004">
    <property type="protein sequence ID" value="KAK1389869.1"/>
    <property type="molecule type" value="Genomic_DNA"/>
</dbReference>
<evidence type="ECO:0000256" key="3">
    <source>
        <dbReference type="ARBA" id="ARBA00023284"/>
    </source>
</evidence>
<gene>
    <name evidence="8" type="ORF">POM88_018047</name>
</gene>
<dbReference type="Pfam" id="PF13911">
    <property type="entry name" value="AhpC-TSA_2"/>
    <property type="match status" value="1"/>
</dbReference>
<name>A0AAD8MYJ0_9APIA</name>
<keyword evidence="3" id="KW-0676">Redox-active center</keyword>
<dbReference type="AlphaFoldDB" id="A0AAD8MYJ0"/>
<reference evidence="8" key="2">
    <citation type="submission" date="2023-05" db="EMBL/GenBank/DDBJ databases">
        <authorList>
            <person name="Schelkunov M.I."/>
        </authorList>
    </citation>
    <scope>NUCLEOTIDE SEQUENCE</scope>
    <source>
        <strain evidence="8">Hsosn_3</strain>
        <tissue evidence="8">Leaf</tissue>
    </source>
</reference>